<dbReference type="PROSITE" id="PS50181">
    <property type="entry name" value="FBOX"/>
    <property type="match status" value="1"/>
</dbReference>
<dbReference type="InterPro" id="IPR001810">
    <property type="entry name" value="F-box_dom"/>
</dbReference>
<dbReference type="Gene3D" id="3.80.10.10">
    <property type="entry name" value="Ribonuclease Inhibitor"/>
    <property type="match status" value="1"/>
</dbReference>
<dbReference type="SUPFAM" id="SSF52047">
    <property type="entry name" value="RNI-like"/>
    <property type="match status" value="1"/>
</dbReference>
<dbReference type="InterPro" id="IPR053197">
    <property type="entry name" value="F-box_SCFL_complex_component"/>
</dbReference>
<feature type="region of interest" description="Disordered" evidence="1">
    <location>
        <begin position="409"/>
        <end position="433"/>
    </location>
</feature>
<name>A3C9K7_ORYSJ</name>
<evidence type="ECO:0000256" key="1">
    <source>
        <dbReference type="SAM" id="MobiDB-lite"/>
    </source>
</evidence>
<dbReference type="CDD" id="cd22160">
    <property type="entry name" value="F-box_AtFBL13-like"/>
    <property type="match status" value="1"/>
</dbReference>
<reference evidence="3" key="1">
    <citation type="journal article" date="2005" name="PLoS Biol.">
        <title>The genomes of Oryza sativa: a history of duplications.</title>
        <authorList>
            <person name="Yu J."/>
            <person name="Wang J."/>
            <person name="Lin W."/>
            <person name="Li S."/>
            <person name="Li H."/>
            <person name="Zhou J."/>
            <person name="Ni P."/>
            <person name="Dong W."/>
            <person name="Hu S."/>
            <person name="Zeng C."/>
            <person name="Zhang J."/>
            <person name="Zhang Y."/>
            <person name="Li R."/>
            <person name="Xu Z."/>
            <person name="Li S."/>
            <person name="Li X."/>
            <person name="Zheng H."/>
            <person name="Cong L."/>
            <person name="Lin L."/>
            <person name="Yin J."/>
            <person name="Geng J."/>
            <person name="Li G."/>
            <person name="Shi J."/>
            <person name="Liu J."/>
            <person name="Lv H."/>
            <person name="Li J."/>
            <person name="Wang J."/>
            <person name="Deng Y."/>
            <person name="Ran L."/>
            <person name="Shi X."/>
            <person name="Wang X."/>
            <person name="Wu Q."/>
            <person name="Li C."/>
            <person name="Ren X."/>
            <person name="Wang J."/>
            <person name="Wang X."/>
            <person name="Li D."/>
            <person name="Liu D."/>
            <person name="Zhang X."/>
            <person name="Ji Z."/>
            <person name="Zhao W."/>
            <person name="Sun Y."/>
            <person name="Zhang Z."/>
            <person name="Bao J."/>
            <person name="Han Y."/>
            <person name="Dong L."/>
            <person name="Ji J."/>
            <person name="Chen P."/>
            <person name="Wu S."/>
            <person name="Liu J."/>
            <person name="Xiao Y."/>
            <person name="Bu D."/>
            <person name="Tan J."/>
            <person name="Yang L."/>
            <person name="Ye C."/>
            <person name="Zhang J."/>
            <person name="Xu J."/>
            <person name="Zhou Y."/>
            <person name="Yu Y."/>
            <person name="Zhang B."/>
            <person name="Zhuang S."/>
            <person name="Wei H."/>
            <person name="Liu B."/>
            <person name="Lei M."/>
            <person name="Yu H."/>
            <person name="Li Y."/>
            <person name="Xu H."/>
            <person name="Wei S."/>
            <person name="He X."/>
            <person name="Fang L."/>
            <person name="Zhang Z."/>
            <person name="Zhang Y."/>
            <person name="Huang X."/>
            <person name="Su Z."/>
            <person name="Tong W."/>
            <person name="Li J."/>
            <person name="Tong Z."/>
            <person name="Li S."/>
            <person name="Ye J."/>
            <person name="Wang L."/>
            <person name="Fang L."/>
            <person name="Lei T."/>
            <person name="Chen C."/>
            <person name="Chen H."/>
            <person name="Xu Z."/>
            <person name="Li H."/>
            <person name="Huang H."/>
            <person name="Zhang F."/>
            <person name="Xu H."/>
            <person name="Li N."/>
            <person name="Zhao C."/>
            <person name="Li S."/>
            <person name="Dong L."/>
            <person name="Huang Y."/>
            <person name="Li L."/>
            <person name="Xi Y."/>
            <person name="Qi Q."/>
            <person name="Li W."/>
            <person name="Zhang B."/>
            <person name="Hu W."/>
            <person name="Zhang Y."/>
            <person name="Tian X."/>
            <person name="Jiao Y."/>
            <person name="Liang X."/>
            <person name="Jin J."/>
            <person name="Gao L."/>
            <person name="Zheng W."/>
            <person name="Hao B."/>
            <person name="Liu S."/>
            <person name="Wang W."/>
            <person name="Yuan L."/>
            <person name="Cao M."/>
            <person name="McDermott J."/>
            <person name="Samudrala R."/>
            <person name="Wang J."/>
            <person name="Wong G.K."/>
            <person name="Yang H."/>
        </authorList>
    </citation>
    <scope>NUCLEOTIDE SEQUENCE [LARGE SCALE GENOMIC DNA]</scope>
</reference>
<dbReference type="EMBL" id="CM000148">
    <property type="protein sequence ID" value="EAZ17770.1"/>
    <property type="molecule type" value="Genomic_DNA"/>
</dbReference>
<dbReference type="SMART" id="SM00256">
    <property type="entry name" value="FBOX"/>
    <property type="match status" value="1"/>
</dbReference>
<evidence type="ECO:0000313" key="3">
    <source>
        <dbReference type="EMBL" id="EAZ17770.1"/>
    </source>
</evidence>
<dbReference type="InterPro" id="IPR036047">
    <property type="entry name" value="F-box-like_dom_sf"/>
</dbReference>
<dbReference type="InterPro" id="IPR053781">
    <property type="entry name" value="F-box_AtFBL13-like"/>
</dbReference>
<feature type="domain" description="F-box" evidence="2">
    <location>
        <begin position="5"/>
        <end position="58"/>
    </location>
</feature>
<dbReference type="InterPro" id="IPR032675">
    <property type="entry name" value="LRR_dom_sf"/>
</dbReference>
<proteinExistence type="predicted"/>
<accession>A3C9K7</accession>
<dbReference type="AlphaFoldDB" id="A3C9K7"/>
<reference evidence="3" key="2">
    <citation type="submission" date="2008-12" db="EMBL/GenBank/DDBJ databases">
        <title>Improved gene annotation of the rice (Oryza sativa) genomes.</title>
        <authorList>
            <person name="Wang J."/>
            <person name="Li R."/>
            <person name="Fan W."/>
            <person name="Huang Q."/>
            <person name="Zhang J."/>
            <person name="Zhou Y."/>
            <person name="Hu Y."/>
            <person name="Zi S."/>
            <person name="Li J."/>
            <person name="Ni P."/>
            <person name="Zheng H."/>
            <person name="Zhang Y."/>
            <person name="Zhao M."/>
            <person name="Hao Q."/>
            <person name="McDermott J."/>
            <person name="Samudrala R."/>
            <person name="Kristiansen K."/>
            <person name="Wong G.K.-S."/>
        </authorList>
    </citation>
    <scope>NUCLEOTIDE SEQUENCE</scope>
</reference>
<dbReference type="SUPFAM" id="SSF81383">
    <property type="entry name" value="F-box domain"/>
    <property type="match status" value="1"/>
</dbReference>
<protein>
    <recommendedName>
        <fullName evidence="2">F-box domain-containing protein</fullName>
    </recommendedName>
</protein>
<dbReference type="Pfam" id="PF00646">
    <property type="entry name" value="F-box"/>
    <property type="match status" value="1"/>
</dbReference>
<gene>
    <name evidence="3" type="ORF">OsJ_33314</name>
</gene>
<evidence type="ECO:0000259" key="2">
    <source>
        <dbReference type="PROSITE" id="PS50181"/>
    </source>
</evidence>
<dbReference type="PANTHER" id="PTHR34223:SF47">
    <property type="entry name" value="OS11G0207800 PROTEIN"/>
    <property type="match status" value="1"/>
</dbReference>
<organism evidence="3">
    <name type="scientific">Oryza sativa subsp. japonica</name>
    <name type="common">Rice</name>
    <dbReference type="NCBI Taxonomy" id="39947"/>
    <lineage>
        <taxon>Eukaryota</taxon>
        <taxon>Viridiplantae</taxon>
        <taxon>Streptophyta</taxon>
        <taxon>Embryophyta</taxon>
        <taxon>Tracheophyta</taxon>
        <taxon>Spermatophyta</taxon>
        <taxon>Magnoliopsida</taxon>
        <taxon>Liliopsida</taxon>
        <taxon>Poales</taxon>
        <taxon>Poaceae</taxon>
        <taxon>BOP clade</taxon>
        <taxon>Oryzoideae</taxon>
        <taxon>Oryzeae</taxon>
        <taxon>Oryzinae</taxon>
        <taxon>Oryza</taxon>
        <taxon>Oryza sativa</taxon>
    </lineage>
</organism>
<dbReference type="Gene3D" id="1.20.1280.50">
    <property type="match status" value="1"/>
</dbReference>
<sequence length="501" mass="55936">MASGADRISDLPDDVIHHVLSLLPSRDAVRTCALARRWRDLWSLVRLRPRAARRWTPATSTSDSTGAFPGEELQGDTWIRRALRRQVRALRFAVSTHPRVPIPLSDSPLVSHSLTTLELRGVQGNDQVLDFSSCPSLVDLKMKDCYVGGLEMWSPSLKHLSITYCVFYCDYRTRMDFPSLVTFKFNTNTGRTPLLETMPSLATAAVRLDHFCHDRCANGWYDDCGDAGCKGCHDYYRPDEYDCVFLEGLTEATDLTLLAYSKVYLFNRDLKWCSTFSKLKTLFLNAWFVAPDLSALAWFLQHAPLLERLFLRVSKVPKNLVGMDGSFNQLEQPFAASHLQIVEIYCREVDGIILKILKLISKRVKMFDVVVHRPIPFPSLPLSRRRGEAGGAPPPAVLLPLPRRGPPRMALKSGAASHAHSPLPPTKRRRGTMAGGGATLAAAAWEIAVVFRPPAAPRLRLRPLHHRPQYGCPLLLSIRLWLEGFSLILSFAARGGGGFAG</sequence>
<dbReference type="Proteomes" id="UP000007752">
    <property type="component" value="Chromosome 11"/>
</dbReference>
<dbReference type="PANTHER" id="PTHR34223">
    <property type="entry name" value="OS11G0201299 PROTEIN"/>
    <property type="match status" value="1"/>
</dbReference>